<feature type="domain" description="Rhodopsin" evidence="8">
    <location>
        <begin position="59"/>
        <end position="295"/>
    </location>
</feature>
<evidence type="ECO:0000256" key="2">
    <source>
        <dbReference type="ARBA" id="ARBA00022692"/>
    </source>
</evidence>
<feature type="transmembrane region" description="Helical" evidence="7">
    <location>
        <begin position="271"/>
        <end position="294"/>
    </location>
</feature>
<dbReference type="AlphaFoldDB" id="A0AAE0MJT6"/>
<evidence type="ECO:0000259" key="8">
    <source>
        <dbReference type="Pfam" id="PF20684"/>
    </source>
</evidence>
<accession>A0AAE0MJT6</accession>
<protein>
    <recommendedName>
        <fullName evidence="8">Rhodopsin domain-containing protein</fullName>
    </recommendedName>
</protein>
<comment type="similarity">
    <text evidence="5">Belongs to the SAT4 family.</text>
</comment>
<keyword evidence="3 7" id="KW-1133">Transmembrane helix</keyword>
<evidence type="ECO:0000256" key="3">
    <source>
        <dbReference type="ARBA" id="ARBA00022989"/>
    </source>
</evidence>
<evidence type="ECO:0000256" key="4">
    <source>
        <dbReference type="ARBA" id="ARBA00023136"/>
    </source>
</evidence>
<dbReference type="InterPro" id="IPR052337">
    <property type="entry name" value="SAT4-like"/>
</dbReference>
<feature type="transmembrane region" description="Helical" evidence="7">
    <location>
        <begin position="152"/>
        <end position="173"/>
    </location>
</feature>
<keyword evidence="10" id="KW-1185">Reference proteome</keyword>
<feature type="compositionally biased region" description="Basic and acidic residues" evidence="6">
    <location>
        <begin position="383"/>
        <end position="401"/>
    </location>
</feature>
<keyword evidence="4 7" id="KW-0472">Membrane</keyword>
<reference evidence="9" key="1">
    <citation type="journal article" date="2023" name="Mol. Phylogenet. Evol.">
        <title>Genome-scale phylogeny and comparative genomics of the fungal order Sordariales.</title>
        <authorList>
            <person name="Hensen N."/>
            <person name="Bonometti L."/>
            <person name="Westerberg I."/>
            <person name="Brannstrom I.O."/>
            <person name="Guillou S."/>
            <person name="Cros-Aarteil S."/>
            <person name="Calhoun S."/>
            <person name="Haridas S."/>
            <person name="Kuo A."/>
            <person name="Mondo S."/>
            <person name="Pangilinan J."/>
            <person name="Riley R."/>
            <person name="LaButti K."/>
            <person name="Andreopoulos B."/>
            <person name="Lipzen A."/>
            <person name="Chen C."/>
            <person name="Yan M."/>
            <person name="Daum C."/>
            <person name="Ng V."/>
            <person name="Clum A."/>
            <person name="Steindorff A."/>
            <person name="Ohm R.A."/>
            <person name="Martin F."/>
            <person name="Silar P."/>
            <person name="Natvig D.O."/>
            <person name="Lalanne C."/>
            <person name="Gautier V."/>
            <person name="Ament-Velasquez S.L."/>
            <person name="Kruys A."/>
            <person name="Hutchinson M.I."/>
            <person name="Powell A.J."/>
            <person name="Barry K."/>
            <person name="Miller A.N."/>
            <person name="Grigoriev I.V."/>
            <person name="Debuchy R."/>
            <person name="Gladieux P."/>
            <person name="Hiltunen Thoren M."/>
            <person name="Johannesson H."/>
        </authorList>
    </citation>
    <scope>NUCLEOTIDE SEQUENCE</scope>
    <source>
        <strain evidence="9">SMH4131-1</strain>
    </source>
</reference>
<dbReference type="PANTHER" id="PTHR33048:SF42">
    <property type="entry name" value="INTEGRAL MEMBRANE PROTEIN"/>
    <property type="match status" value="1"/>
</dbReference>
<feature type="transmembrane region" description="Helical" evidence="7">
    <location>
        <begin position="201"/>
        <end position="221"/>
    </location>
</feature>
<dbReference type="Proteomes" id="UP001286456">
    <property type="component" value="Unassembled WGS sequence"/>
</dbReference>
<organism evidence="9 10">
    <name type="scientific">Cercophora scortea</name>
    <dbReference type="NCBI Taxonomy" id="314031"/>
    <lineage>
        <taxon>Eukaryota</taxon>
        <taxon>Fungi</taxon>
        <taxon>Dikarya</taxon>
        <taxon>Ascomycota</taxon>
        <taxon>Pezizomycotina</taxon>
        <taxon>Sordariomycetes</taxon>
        <taxon>Sordariomycetidae</taxon>
        <taxon>Sordariales</taxon>
        <taxon>Lasiosphaeriaceae</taxon>
        <taxon>Cercophora</taxon>
    </lineage>
</organism>
<evidence type="ECO:0000256" key="1">
    <source>
        <dbReference type="ARBA" id="ARBA00004141"/>
    </source>
</evidence>
<dbReference type="EMBL" id="JAUEPO010000001">
    <property type="protein sequence ID" value="KAK3335102.1"/>
    <property type="molecule type" value="Genomic_DNA"/>
</dbReference>
<comment type="caution">
    <text evidence="9">The sequence shown here is derived from an EMBL/GenBank/DDBJ whole genome shotgun (WGS) entry which is preliminary data.</text>
</comment>
<dbReference type="PANTHER" id="PTHR33048">
    <property type="entry name" value="PTH11-LIKE INTEGRAL MEMBRANE PROTEIN (AFU_ORTHOLOGUE AFUA_5G11245)"/>
    <property type="match status" value="1"/>
</dbReference>
<dbReference type="InterPro" id="IPR049326">
    <property type="entry name" value="Rhodopsin_dom_fungi"/>
</dbReference>
<evidence type="ECO:0000313" key="9">
    <source>
        <dbReference type="EMBL" id="KAK3335102.1"/>
    </source>
</evidence>
<dbReference type="GO" id="GO:0016020">
    <property type="term" value="C:membrane"/>
    <property type="evidence" value="ECO:0007669"/>
    <property type="project" value="UniProtKB-SubCell"/>
</dbReference>
<feature type="compositionally biased region" description="Polar residues" evidence="6">
    <location>
        <begin position="8"/>
        <end position="17"/>
    </location>
</feature>
<feature type="transmembrane region" description="Helical" evidence="7">
    <location>
        <begin position="233"/>
        <end position="251"/>
    </location>
</feature>
<keyword evidence="2 7" id="KW-0812">Transmembrane</keyword>
<feature type="transmembrane region" description="Helical" evidence="7">
    <location>
        <begin position="115"/>
        <end position="132"/>
    </location>
</feature>
<feature type="region of interest" description="Disordered" evidence="6">
    <location>
        <begin position="334"/>
        <end position="401"/>
    </location>
</feature>
<name>A0AAE0MJT6_9PEZI</name>
<reference evidence="9" key="2">
    <citation type="submission" date="2023-06" db="EMBL/GenBank/DDBJ databases">
        <authorList>
            <consortium name="Lawrence Berkeley National Laboratory"/>
            <person name="Haridas S."/>
            <person name="Hensen N."/>
            <person name="Bonometti L."/>
            <person name="Westerberg I."/>
            <person name="Brannstrom I.O."/>
            <person name="Guillou S."/>
            <person name="Cros-Aarteil S."/>
            <person name="Calhoun S."/>
            <person name="Kuo A."/>
            <person name="Mondo S."/>
            <person name="Pangilinan J."/>
            <person name="Riley R."/>
            <person name="Labutti K."/>
            <person name="Andreopoulos B."/>
            <person name="Lipzen A."/>
            <person name="Chen C."/>
            <person name="Yanf M."/>
            <person name="Daum C."/>
            <person name="Ng V."/>
            <person name="Clum A."/>
            <person name="Steindorff A."/>
            <person name="Ohm R."/>
            <person name="Martin F."/>
            <person name="Silar P."/>
            <person name="Natvig D."/>
            <person name="Lalanne C."/>
            <person name="Gautier V."/>
            <person name="Ament-Velasquez S.L."/>
            <person name="Kruys A."/>
            <person name="Hutchinson M.I."/>
            <person name="Powell A.J."/>
            <person name="Barry K."/>
            <person name="Miller A.N."/>
            <person name="Grigoriev I.V."/>
            <person name="Debuchy R."/>
            <person name="Gladieux P."/>
            <person name="Thoren M.H."/>
            <person name="Johannesson H."/>
        </authorList>
    </citation>
    <scope>NUCLEOTIDE SEQUENCE</scope>
    <source>
        <strain evidence="9">SMH4131-1</strain>
    </source>
</reference>
<feature type="transmembrane region" description="Helical" evidence="7">
    <location>
        <begin position="44"/>
        <end position="63"/>
    </location>
</feature>
<evidence type="ECO:0000313" key="10">
    <source>
        <dbReference type="Proteomes" id="UP001286456"/>
    </source>
</evidence>
<evidence type="ECO:0000256" key="5">
    <source>
        <dbReference type="ARBA" id="ARBA00038359"/>
    </source>
</evidence>
<feature type="region of interest" description="Disordered" evidence="6">
    <location>
        <begin position="1"/>
        <end position="21"/>
    </location>
</feature>
<gene>
    <name evidence="9" type="ORF">B0T19DRAFT_6</name>
</gene>
<comment type="subcellular location">
    <subcellularLocation>
        <location evidence="1">Membrane</location>
        <topology evidence="1">Multi-pass membrane protein</topology>
    </subcellularLocation>
</comment>
<feature type="transmembrane region" description="Helical" evidence="7">
    <location>
        <begin position="75"/>
        <end position="95"/>
    </location>
</feature>
<proteinExistence type="inferred from homology"/>
<sequence>MSSSSSSADTPAGSTPEQYAPPVVPTAEEWAALSHSNTGPRMNAVIWILVGISACFLGLRVYCKFSRNKGLWWDDIFLIGAWIAIMIESAILSASTTLGYGLHIWDFNLANMPKLVIYLNVAGTFSITAAAWSKTSFAITLLRLTHGWHKWVVWFIIVSVNVTMGLSALFPWVSCTPVQKSWDSTVPGTCWDPSIVVHYNTFSAAFSATMDIVLAMLPWVVIWNLQMKRNEKIGVAVAMSMGVFAGVTGIIKTSMVPNMLSSDFADGLILFMWGNAESNVTIIAASIPILRVLIRDAASSRRYYKSGQSGEPTNANSKFTGAKHSHAVVTISGGPLDSQVDMQKQMTDDSSDRSILGGDHPGAPKTGPNGKIVQTQDFSVKYHTRDAKKDRDSDEYEMHEV</sequence>
<dbReference type="Pfam" id="PF20684">
    <property type="entry name" value="Fung_rhodopsin"/>
    <property type="match status" value="1"/>
</dbReference>
<evidence type="ECO:0000256" key="6">
    <source>
        <dbReference type="SAM" id="MobiDB-lite"/>
    </source>
</evidence>
<evidence type="ECO:0000256" key="7">
    <source>
        <dbReference type="SAM" id="Phobius"/>
    </source>
</evidence>